<dbReference type="NCBIfam" id="TIGR00195">
    <property type="entry name" value="exoDNase_III"/>
    <property type="match status" value="1"/>
</dbReference>
<evidence type="ECO:0000259" key="6">
    <source>
        <dbReference type="Pfam" id="PF03372"/>
    </source>
</evidence>
<comment type="cofactor">
    <cofactor evidence="1">
        <name>Mg(2+)</name>
        <dbReference type="ChEBI" id="CHEBI:18420"/>
    </cofactor>
</comment>
<sequence>MRIITVNTNGIRAAARKGFFDWLKKQKADVVCIQETKAQVHQLEDAVFHPQGYHCYYHDAEKKGYSGVAIFCKQKPKKVHAGVGMHDVDLEGRYLEVEFKNISVISLYMHSGSSSEQRQALKFDFMNRFMPLLHKMRRKRREFVICGDWNIAHKQIDIKNWRSNQKNPGFLPEERGWLTKLFDEVGYVDAFRVVNQKPHEYTWWSNRGQAWANNTGWRIDYQIVTPKLGALVKGASIYKDERFSDHAPLIIDYDFVLE</sequence>
<proteinExistence type="inferred from homology"/>
<keyword evidence="3" id="KW-0479">Metal-binding</keyword>
<dbReference type="Gene3D" id="3.60.10.10">
    <property type="entry name" value="Endonuclease/exonuclease/phosphatase"/>
    <property type="match status" value="1"/>
</dbReference>
<evidence type="ECO:0000256" key="2">
    <source>
        <dbReference type="ARBA" id="ARBA00007092"/>
    </source>
</evidence>
<gene>
    <name evidence="7" type="ORF">MNBD_GAMMA08-609</name>
</gene>
<reference evidence="7" key="1">
    <citation type="submission" date="2018-06" db="EMBL/GenBank/DDBJ databases">
        <authorList>
            <person name="Zhirakovskaya E."/>
        </authorList>
    </citation>
    <scope>NUCLEOTIDE SEQUENCE</scope>
</reference>
<dbReference type="EC" id="3.1.11.2" evidence="7"/>
<name>A0A3B0WY19_9ZZZZ</name>
<evidence type="ECO:0000256" key="3">
    <source>
        <dbReference type="ARBA" id="ARBA00022723"/>
    </source>
</evidence>
<dbReference type="GO" id="GO:0008311">
    <property type="term" value="F:double-stranded DNA 3'-5' DNA exonuclease activity"/>
    <property type="evidence" value="ECO:0007669"/>
    <property type="project" value="UniProtKB-EC"/>
</dbReference>
<feature type="domain" description="Endonuclease/exonuclease/phosphatase" evidence="6">
    <location>
        <begin position="4"/>
        <end position="246"/>
    </location>
</feature>
<evidence type="ECO:0000256" key="4">
    <source>
        <dbReference type="ARBA" id="ARBA00022801"/>
    </source>
</evidence>
<keyword evidence="5" id="KW-0460">Magnesium</keyword>
<keyword evidence="4 7" id="KW-0378">Hydrolase</keyword>
<dbReference type="CDD" id="cd10281">
    <property type="entry name" value="Nape_like_AP-endo"/>
    <property type="match status" value="1"/>
</dbReference>
<dbReference type="GO" id="GO:0006284">
    <property type="term" value="P:base-excision repair"/>
    <property type="evidence" value="ECO:0007669"/>
    <property type="project" value="TreeGrafter"/>
</dbReference>
<dbReference type="InterPro" id="IPR036691">
    <property type="entry name" value="Endo/exonu/phosph_ase_sf"/>
</dbReference>
<dbReference type="PROSITE" id="PS51435">
    <property type="entry name" value="AP_NUCLEASE_F1_4"/>
    <property type="match status" value="1"/>
</dbReference>
<dbReference type="GO" id="GO:0003906">
    <property type="term" value="F:DNA-(apurinic or apyrimidinic site) endonuclease activity"/>
    <property type="evidence" value="ECO:0007669"/>
    <property type="project" value="TreeGrafter"/>
</dbReference>
<dbReference type="GO" id="GO:0008081">
    <property type="term" value="F:phosphoric diester hydrolase activity"/>
    <property type="evidence" value="ECO:0007669"/>
    <property type="project" value="TreeGrafter"/>
</dbReference>
<dbReference type="Pfam" id="PF03372">
    <property type="entry name" value="Exo_endo_phos"/>
    <property type="match status" value="1"/>
</dbReference>
<accession>A0A3B0WY19</accession>
<dbReference type="SUPFAM" id="SSF56219">
    <property type="entry name" value="DNase I-like"/>
    <property type="match status" value="1"/>
</dbReference>
<dbReference type="PROSITE" id="PS00726">
    <property type="entry name" value="AP_NUCLEASE_F1_1"/>
    <property type="match status" value="1"/>
</dbReference>
<evidence type="ECO:0000256" key="5">
    <source>
        <dbReference type="ARBA" id="ARBA00022842"/>
    </source>
</evidence>
<dbReference type="EMBL" id="UOFH01000144">
    <property type="protein sequence ID" value="VAW60411.1"/>
    <property type="molecule type" value="Genomic_DNA"/>
</dbReference>
<dbReference type="GO" id="GO:0003677">
    <property type="term" value="F:DNA binding"/>
    <property type="evidence" value="ECO:0007669"/>
    <property type="project" value="InterPro"/>
</dbReference>
<dbReference type="AlphaFoldDB" id="A0A3B0WY19"/>
<dbReference type="FunFam" id="3.60.10.10:FF:000026">
    <property type="entry name" value="Exodeoxyribonuclease III"/>
    <property type="match status" value="1"/>
</dbReference>
<dbReference type="InterPro" id="IPR020847">
    <property type="entry name" value="AP_endonuclease_F1_BS"/>
</dbReference>
<dbReference type="NCBIfam" id="TIGR00633">
    <property type="entry name" value="xth"/>
    <property type="match status" value="1"/>
</dbReference>
<evidence type="ECO:0000256" key="1">
    <source>
        <dbReference type="ARBA" id="ARBA00001946"/>
    </source>
</evidence>
<dbReference type="InterPro" id="IPR005135">
    <property type="entry name" value="Endo/exonuclease/phosphatase"/>
</dbReference>
<dbReference type="GO" id="GO:0046872">
    <property type="term" value="F:metal ion binding"/>
    <property type="evidence" value="ECO:0007669"/>
    <property type="project" value="UniProtKB-KW"/>
</dbReference>
<evidence type="ECO:0000313" key="7">
    <source>
        <dbReference type="EMBL" id="VAW60411.1"/>
    </source>
</evidence>
<dbReference type="InterPro" id="IPR004808">
    <property type="entry name" value="AP_endonuc_1"/>
</dbReference>
<dbReference type="PANTHER" id="PTHR22748">
    <property type="entry name" value="AP ENDONUCLEASE"/>
    <property type="match status" value="1"/>
</dbReference>
<comment type="similarity">
    <text evidence="2">Belongs to the DNA repair enzymes AP/ExoA family.</text>
</comment>
<dbReference type="PANTHER" id="PTHR22748:SF6">
    <property type="entry name" value="DNA-(APURINIC OR APYRIMIDINIC SITE) ENDONUCLEASE"/>
    <property type="match status" value="1"/>
</dbReference>
<organism evidence="7">
    <name type="scientific">hydrothermal vent metagenome</name>
    <dbReference type="NCBI Taxonomy" id="652676"/>
    <lineage>
        <taxon>unclassified sequences</taxon>
        <taxon>metagenomes</taxon>
        <taxon>ecological metagenomes</taxon>
    </lineage>
</organism>
<protein>
    <submittedName>
        <fullName evidence="7">Exodeoxyribonuclease III</fullName>
        <ecNumber evidence="7">3.1.11.2</ecNumber>
    </submittedName>
</protein>